<comment type="caution">
    <text evidence="1">The sequence shown here is derived from an EMBL/GenBank/DDBJ whole genome shotgun (WGS) entry which is preliminary data.</text>
</comment>
<dbReference type="PANTHER" id="PTHR33129:SF1">
    <property type="entry name" value="ATP-BINDING PROTEIN"/>
    <property type="match status" value="1"/>
</dbReference>
<organism evidence="1 2">
    <name type="scientific">Marasmiellus scandens</name>
    <dbReference type="NCBI Taxonomy" id="2682957"/>
    <lineage>
        <taxon>Eukaryota</taxon>
        <taxon>Fungi</taxon>
        <taxon>Dikarya</taxon>
        <taxon>Basidiomycota</taxon>
        <taxon>Agaricomycotina</taxon>
        <taxon>Agaricomycetes</taxon>
        <taxon>Agaricomycetidae</taxon>
        <taxon>Agaricales</taxon>
        <taxon>Marasmiineae</taxon>
        <taxon>Omphalotaceae</taxon>
        <taxon>Marasmiellus</taxon>
    </lineage>
</organism>
<protein>
    <submittedName>
        <fullName evidence="1">Uncharacterized protein</fullName>
    </submittedName>
</protein>
<reference evidence="1 2" key="1">
    <citation type="submission" date="2024-01" db="EMBL/GenBank/DDBJ databases">
        <title>A draft genome for the cacao thread blight pathogen Marasmiellus scandens.</title>
        <authorList>
            <person name="Baruah I.K."/>
            <person name="Leung J."/>
            <person name="Bukari Y."/>
            <person name="Amoako-Attah I."/>
            <person name="Meinhardt L.W."/>
            <person name="Bailey B.A."/>
            <person name="Cohen S.P."/>
        </authorList>
    </citation>
    <scope>NUCLEOTIDE SEQUENCE [LARGE SCALE GENOMIC DNA]</scope>
    <source>
        <strain evidence="1 2">GH-19</strain>
    </source>
</reference>
<dbReference type="PANTHER" id="PTHR33129">
    <property type="entry name" value="PROTEIN KINASE DOMAIN-CONTAINING PROTEIN-RELATED"/>
    <property type="match status" value="1"/>
</dbReference>
<evidence type="ECO:0000313" key="2">
    <source>
        <dbReference type="Proteomes" id="UP001498398"/>
    </source>
</evidence>
<dbReference type="EMBL" id="JBANRG010000052">
    <property type="protein sequence ID" value="KAK7444095.1"/>
    <property type="molecule type" value="Genomic_DNA"/>
</dbReference>
<gene>
    <name evidence="1" type="ORF">VKT23_015493</name>
</gene>
<proteinExistence type="predicted"/>
<sequence>MNTPHPLLGYPEFILSEEFNEFWRTTWGQSRTDVFAKLSHRGKEYEYLKVLPPRHSNPGFNSMSMPQAVLICSEYDALWKDLTSELNGIDTGLPTVSRPDPSPWDQMNEHLGKPWHHGYFHNDDGSQVLFSELDDGENILDDGENTMDDGSGDPVSRVFTIIGQPGIGKSMSLYVVLALRLIDSKPTFLQTQKGEAHFFCSSGAYKVMLPERGHPSWARNLTTEEVLLFDSNKEVKQPDDFWSSTPNPIVLACSPTPKDERIGWTKDMSVTEWYMRPMSLREFLAASTLQTFDSLKQQRQQDLLERCYNALGPNARRAYHYCKLPTGIERYENVIKQKIKKMTSHELRVVLSTSSEVDDRSISQYLMLITAGPRRYYPRVGFVTSHVYGLVRDQYEREKSCRIIDLFSVFRNQPETRASAEYIFKDTMHRILKRGICLEVRPMIDTGTGTKNHLYDTQVDHPTQWLRIGDVVQLLENRVTTESLCSHVFGKEEQLLQGTYCQPRDSNTAAFDAYFWNAPEKTIWMFQFAVSQEHDAKESGLQWIRERVPNNVKTKFVVFAPHKKVRLSIQMTSPKVDAVYHAYTHDIEALAQGH</sequence>
<name>A0ABR1IY31_9AGAR</name>
<dbReference type="Proteomes" id="UP001498398">
    <property type="component" value="Unassembled WGS sequence"/>
</dbReference>
<dbReference type="InterPro" id="IPR052980">
    <property type="entry name" value="Crinkler_effector"/>
</dbReference>
<keyword evidence="2" id="KW-1185">Reference proteome</keyword>
<accession>A0ABR1IY31</accession>
<evidence type="ECO:0000313" key="1">
    <source>
        <dbReference type="EMBL" id="KAK7444095.1"/>
    </source>
</evidence>